<evidence type="ECO:0000313" key="2">
    <source>
        <dbReference type="EMBL" id="MCS4486342.1"/>
    </source>
</evidence>
<name>A0ABT2F3E7_9STAP</name>
<dbReference type="InterPro" id="IPR010359">
    <property type="entry name" value="IrrE_HExxH"/>
</dbReference>
<proteinExistence type="predicted"/>
<evidence type="ECO:0000313" key="3">
    <source>
        <dbReference type="Proteomes" id="UP001205609"/>
    </source>
</evidence>
<feature type="domain" description="IrrE N-terminal-like" evidence="1">
    <location>
        <begin position="28"/>
        <end position="119"/>
    </location>
</feature>
<dbReference type="Proteomes" id="UP001205609">
    <property type="component" value="Unassembled WGS sequence"/>
</dbReference>
<comment type="caution">
    <text evidence="2">The sequence shown here is derived from an EMBL/GenBank/DDBJ whole genome shotgun (WGS) entry which is preliminary data.</text>
</comment>
<dbReference type="EMBL" id="JANUXY010000004">
    <property type="protein sequence ID" value="MCS4486342.1"/>
    <property type="molecule type" value="Genomic_DNA"/>
</dbReference>
<reference evidence="2 3" key="1">
    <citation type="journal article" date="2023" name="Int. J. Syst. Evol. Microbiol.">
        <title>Streptococcus sciuri sp. nov., Staphylococcus marylandisciuri sp. nov. and Staphylococcus americanisciuri sp. nov., isolated from faeces of eastern grey squirrel (Sciurus carolinensis).</title>
        <authorList>
            <person name="Volokhov D.V."/>
            <person name="Zagorodnyaya T.A."/>
            <person name="Furtak V.A."/>
            <person name="Nattanmai G."/>
            <person name="Randall L."/>
            <person name="Jose S."/>
            <person name="Gao Y."/>
            <person name="Eisenberg T."/>
            <person name="Delmonte P."/>
            <person name="Blom J."/>
            <person name="Mitchell K.K."/>
        </authorList>
    </citation>
    <scope>NUCLEOTIDE SEQUENCE [LARGE SCALE GENOMIC DNA]</scope>
    <source>
        <strain evidence="2 3">GRT3</strain>
    </source>
</reference>
<sequence>MGKYEEALIHYDQLDINDTFNLPGKFKGFYDNGVILIDRDLPTSLKYETLIEEVGHHKYTYGNIVDQSDISNVKYELKARRYAFENIVTLQGLIEAFEFGVSNIHELADFFEVTIIFVKDSLEHYKRKHGLEVKHGDYLIRFEPLTIYKNV</sequence>
<dbReference type="RefSeq" id="WP_259199635.1">
    <property type="nucleotide sequence ID" value="NZ_JANUXY010000004.1"/>
</dbReference>
<protein>
    <submittedName>
        <fullName evidence="2">ImmA/IrrE family metallo-endopeptidase</fullName>
    </submittedName>
</protein>
<evidence type="ECO:0000259" key="1">
    <source>
        <dbReference type="Pfam" id="PF06114"/>
    </source>
</evidence>
<accession>A0ABT2F3E7</accession>
<dbReference type="Pfam" id="PF06114">
    <property type="entry name" value="Peptidase_M78"/>
    <property type="match status" value="1"/>
</dbReference>
<keyword evidence="3" id="KW-1185">Reference proteome</keyword>
<organism evidence="2 3">
    <name type="scientific">Staphylococcus americanisciuri</name>
    <dbReference type="NCBI Taxonomy" id="2973940"/>
    <lineage>
        <taxon>Bacteria</taxon>
        <taxon>Bacillati</taxon>
        <taxon>Bacillota</taxon>
        <taxon>Bacilli</taxon>
        <taxon>Bacillales</taxon>
        <taxon>Staphylococcaceae</taxon>
        <taxon>Staphylococcus</taxon>
    </lineage>
</organism>
<gene>
    <name evidence="2" type="ORF">NXS11_05465</name>
</gene>